<gene>
    <name evidence="1" type="ORF">M3215_08110</name>
</gene>
<dbReference type="EMBL" id="JAMBOP010000007">
    <property type="protein sequence ID" value="MCM3735782.1"/>
    <property type="molecule type" value="Genomic_DNA"/>
</dbReference>
<protein>
    <submittedName>
        <fullName evidence="1">Uncharacterized protein</fullName>
    </submittedName>
</protein>
<name>A0ACC6A7B4_9BACI</name>
<organism evidence="1 2">
    <name type="scientific">Bacillus cytotoxicus</name>
    <dbReference type="NCBI Taxonomy" id="580165"/>
    <lineage>
        <taxon>Bacteria</taxon>
        <taxon>Bacillati</taxon>
        <taxon>Bacillota</taxon>
        <taxon>Bacilli</taxon>
        <taxon>Bacillales</taxon>
        <taxon>Bacillaceae</taxon>
        <taxon>Bacillus</taxon>
        <taxon>Bacillus cereus group</taxon>
    </lineage>
</organism>
<dbReference type="Proteomes" id="UP001202289">
    <property type="component" value="Unassembled WGS sequence"/>
</dbReference>
<reference evidence="1" key="1">
    <citation type="submission" date="2022-05" db="EMBL/GenBank/DDBJ databases">
        <title>Comparative Genomics of Spacecraft Associated Microbes.</title>
        <authorList>
            <person name="Tran M.T."/>
            <person name="Wright A."/>
            <person name="Seuylemezian A."/>
            <person name="Eisen J."/>
            <person name="Coil D."/>
        </authorList>
    </citation>
    <scope>NUCLEOTIDE SEQUENCE</scope>
    <source>
        <strain evidence="1">FAIRING 10M-2.2</strain>
    </source>
</reference>
<evidence type="ECO:0000313" key="2">
    <source>
        <dbReference type="Proteomes" id="UP001202289"/>
    </source>
</evidence>
<evidence type="ECO:0000313" key="1">
    <source>
        <dbReference type="EMBL" id="MCM3735782.1"/>
    </source>
</evidence>
<comment type="caution">
    <text evidence="1">The sequence shown here is derived from an EMBL/GenBank/DDBJ whole genome shotgun (WGS) entry which is preliminary data.</text>
</comment>
<keyword evidence="2" id="KW-1185">Reference proteome</keyword>
<accession>A0ACC6A7B4</accession>
<proteinExistence type="predicted"/>
<sequence>MWYKANQKGYCCGGNIKNGIAFCTNKLDIREKELQHIIQTDLKELFQSFQDNAIMASIINKLQTKKRQIQNELTTTEIEIDFLKEKRLDYI</sequence>